<dbReference type="Proteomes" id="UP000887540">
    <property type="component" value="Unplaced"/>
</dbReference>
<evidence type="ECO:0000313" key="1">
    <source>
        <dbReference type="Proteomes" id="UP000887540"/>
    </source>
</evidence>
<evidence type="ECO:0000313" key="2">
    <source>
        <dbReference type="WBParaSite" id="ACRNAN_scaffold3915.g23549.t1"/>
    </source>
</evidence>
<reference evidence="2" key="1">
    <citation type="submission" date="2022-11" db="UniProtKB">
        <authorList>
            <consortium name="WormBaseParasite"/>
        </authorList>
    </citation>
    <scope>IDENTIFICATION</scope>
</reference>
<sequence>MDLQAMIAYQAVTVGTIAQLCNKETLLKHLKDILLTSKLLFMNFKLVHHHDDPSDNLFGQQSHKILSKFLWTTKIKDISSR</sequence>
<dbReference type="AlphaFoldDB" id="A0A914DV09"/>
<name>A0A914DV09_9BILA</name>
<protein>
    <submittedName>
        <fullName evidence="2">Uncharacterized protein</fullName>
    </submittedName>
</protein>
<proteinExistence type="predicted"/>
<dbReference type="WBParaSite" id="ACRNAN_scaffold3915.g23549.t1">
    <property type="protein sequence ID" value="ACRNAN_scaffold3915.g23549.t1"/>
    <property type="gene ID" value="ACRNAN_scaffold3915.g23549"/>
</dbReference>
<accession>A0A914DV09</accession>
<organism evidence="1 2">
    <name type="scientific">Acrobeloides nanus</name>
    <dbReference type="NCBI Taxonomy" id="290746"/>
    <lineage>
        <taxon>Eukaryota</taxon>
        <taxon>Metazoa</taxon>
        <taxon>Ecdysozoa</taxon>
        <taxon>Nematoda</taxon>
        <taxon>Chromadorea</taxon>
        <taxon>Rhabditida</taxon>
        <taxon>Tylenchina</taxon>
        <taxon>Cephalobomorpha</taxon>
        <taxon>Cephaloboidea</taxon>
        <taxon>Cephalobidae</taxon>
        <taxon>Acrobeloides</taxon>
    </lineage>
</organism>
<keyword evidence="1" id="KW-1185">Reference proteome</keyword>